<feature type="transmembrane region" description="Helical" evidence="1">
    <location>
        <begin position="62"/>
        <end position="82"/>
    </location>
</feature>
<sequence>MPRHGTKTAPSTADINLKRMSRRLSGRLDDFVRQQIEKGRTVQVLWVEVSPWGHRSFWMMILLLRTSCSVFLGVTARTYWFIAHPYMSYYANLLGPTVFSRFKPIGVCYALVGLAHVYQAIKMGWYSLRYRAFVFEARPTDLTDPDDVQPLETLHSGHMMQWHSKFNVGNVFQCVRGHFFGRHDIFGVDSSYFQARFVMREMIEIVSQSTQVYKSSVLIAKVWINNLFVALTVINCWSTPIIQYFSRHSPALERLTCLFVDFVLDASSSVVIAIIIFLPYYQIFNFETYNFEISYLYDDVWFANMVTENPQLFALTKWDFVWKIIPHLSMYSCLSSIHTLVRPRVCAKRENRVSLKKRSSVRVVPNLPNDVARKSDVMPTLAEFTSTQLPTNEDARAKLHYKLLHIALGLWGLAVLVLHVIAVRTSLSADVPYCKQPVRPWFTTKFSCAVIQFNCHRNNSTGVTNEDLEILQADNLVAVVFSHCSELRVPTRIRSFRNLLGIDIYNSTLFEWSAEAAITNETHPSLTYIIFVRVNMTQLPDGVLQTLPSTMTDFEVSVTNLTELPADLHKRWHPMSLAYFEHTDFKEFPPTLIHLPIDDLSLIGSDIETLPEFPADHPGFFTLTMTHTPLKALPDSFGDTRSIGFLSLGYTQLTQFPSWMQRVARTASKVYVHHTPFCEGLSTEAREKEYGENAVLTCFAKDDRVNGKYPLAMMAPRRLL</sequence>
<comment type="caution">
    <text evidence="2">The sequence shown here is derived from an EMBL/GenBank/DDBJ whole genome shotgun (WGS) entry which is preliminary data.</text>
</comment>
<dbReference type="SUPFAM" id="SSF52058">
    <property type="entry name" value="L domain-like"/>
    <property type="match status" value="1"/>
</dbReference>
<dbReference type="InterPro" id="IPR032675">
    <property type="entry name" value="LRR_dom_sf"/>
</dbReference>
<feature type="transmembrane region" description="Helical" evidence="1">
    <location>
        <begin position="102"/>
        <end position="121"/>
    </location>
</feature>
<reference evidence="2" key="1">
    <citation type="submission" date="2019-03" db="EMBL/GenBank/DDBJ databases">
        <title>Long read genome sequence of the mycoparasitic Pythium oligandrum ATCC 38472 isolated from sugarbeet rhizosphere.</title>
        <authorList>
            <person name="Gaulin E."/>
        </authorList>
    </citation>
    <scope>NUCLEOTIDE SEQUENCE</scope>
    <source>
        <strain evidence="2">ATCC 38472_TT</strain>
    </source>
</reference>
<organism evidence="2 3">
    <name type="scientific">Pythium oligandrum</name>
    <name type="common">Mycoparasitic fungus</name>
    <dbReference type="NCBI Taxonomy" id="41045"/>
    <lineage>
        <taxon>Eukaryota</taxon>
        <taxon>Sar</taxon>
        <taxon>Stramenopiles</taxon>
        <taxon>Oomycota</taxon>
        <taxon>Peronosporomycetes</taxon>
        <taxon>Pythiales</taxon>
        <taxon>Pythiaceae</taxon>
        <taxon>Pythium</taxon>
    </lineage>
</organism>
<feature type="transmembrane region" description="Helical" evidence="1">
    <location>
        <begin position="223"/>
        <end position="246"/>
    </location>
</feature>
<accession>A0A8K1FM23</accession>
<name>A0A8K1FM23_PYTOL</name>
<gene>
    <name evidence="2" type="ORF">Poli38472_001036</name>
</gene>
<dbReference type="EMBL" id="SPLM01000001">
    <property type="protein sequence ID" value="TMW68880.1"/>
    <property type="molecule type" value="Genomic_DNA"/>
</dbReference>
<protein>
    <submittedName>
        <fullName evidence="2">Uncharacterized protein</fullName>
    </submittedName>
</protein>
<dbReference type="OrthoDB" id="2015831at2759"/>
<proteinExistence type="predicted"/>
<keyword evidence="3" id="KW-1185">Reference proteome</keyword>
<keyword evidence="1" id="KW-0472">Membrane</keyword>
<dbReference type="Proteomes" id="UP000794436">
    <property type="component" value="Unassembled WGS sequence"/>
</dbReference>
<evidence type="ECO:0000313" key="3">
    <source>
        <dbReference type="Proteomes" id="UP000794436"/>
    </source>
</evidence>
<evidence type="ECO:0000256" key="1">
    <source>
        <dbReference type="SAM" id="Phobius"/>
    </source>
</evidence>
<feature type="transmembrane region" description="Helical" evidence="1">
    <location>
        <begin position="258"/>
        <end position="281"/>
    </location>
</feature>
<feature type="transmembrane region" description="Helical" evidence="1">
    <location>
        <begin position="403"/>
        <end position="422"/>
    </location>
</feature>
<evidence type="ECO:0000313" key="2">
    <source>
        <dbReference type="EMBL" id="TMW68880.1"/>
    </source>
</evidence>
<dbReference type="Gene3D" id="3.80.10.10">
    <property type="entry name" value="Ribonuclease Inhibitor"/>
    <property type="match status" value="1"/>
</dbReference>
<dbReference type="AlphaFoldDB" id="A0A8K1FM23"/>
<keyword evidence="1" id="KW-1133">Transmembrane helix</keyword>
<keyword evidence="1" id="KW-0812">Transmembrane</keyword>